<evidence type="ECO:0000256" key="1">
    <source>
        <dbReference type="SAM" id="Coils"/>
    </source>
</evidence>
<feature type="coiled-coil region" evidence="1">
    <location>
        <begin position="171"/>
        <end position="209"/>
    </location>
</feature>
<keyword evidence="1" id="KW-0175">Coiled coil</keyword>
<reference evidence="3" key="1">
    <citation type="submission" date="2021-01" db="EMBL/GenBank/DDBJ databases">
        <authorList>
            <person name="Corre E."/>
            <person name="Pelletier E."/>
            <person name="Niang G."/>
            <person name="Scheremetjew M."/>
            <person name="Finn R."/>
            <person name="Kale V."/>
            <person name="Holt S."/>
            <person name="Cochrane G."/>
            <person name="Meng A."/>
            <person name="Brown T."/>
            <person name="Cohen L."/>
        </authorList>
    </citation>
    <scope>NUCLEOTIDE SEQUENCE</scope>
    <source>
        <strain evidence="3">GSBS06</strain>
    </source>
</reference>
<evidence type="ECO:0000313" key="3">
    <source>
        <dbReference type="EMBL" id="CAE0448041.1"/>
    </source>
</evidence>
<keyword evidence="2" id="KW-0472">Membrane</keyword>
<evidence type="ECO:0000256" key="2">
    <source>
        <dbReference type="SAM" id="Phobius"/>
    </source>
</evidence>
<organism evidence="3">
    <name type="scientific">Aplanochytrium stocchinoi</name>
    <dbReference type="NCBI Taxonomy" id="215587"/>
    <lineage>
        <taxon>Eukaryota</taxon>
        <taxon>Sar</taxon>
        <taxon>Stramenopiles</taxon>
        <taxon>Bigyra</taxon>
        <taxon>Labyrinthulomycetes</taxon>
        <taxon>Thraustochytrida</taxon>
        <taxon>Thraustochytriidae</taxon>
        <taxon>Aplanochytrium</taxon>
    </lineage>
</organism>
<name>A0A7S3V2P7_9STRA</name>
<sequence>MALPTSEIPQAEPATLAVAEQVQIQVGKDSTGIKYVAVAQDVDRFIFARYDCDPEGHMDYDSFVLQILGAPDYRHQTTAGSLYSLPKPDIDRTFHMLLQEEDSEIRLVYFAITNCSFPPFSTGEFLRKLRREVDMEFPAMVNWKSNDEKTEECNLLIKKLVDKYAGTSDPFTQALKNVKEIEKATEEAKENLNNVIKKADLSLQITEKQKAKAMEFDKIVLDLRRSEFRKQCWRKIIFSLIAIGVVALIVALIVS</sequence>
<gene>
    <name evidence="3" type="ORF">ASTO00021_LOCUS18005</name>
</gene>
<dbReference type="Gene3D" id="3.30.450.50">
    <property type="entry name" value="Longin domain"/>
    <property type="match status" value="1"/>
</dbReference>
<dbReference type="AlphaFoldDB" id="A0A7S3V2P7"/>
<dbReference type="EMBL" id="HBIN01023379">
    <property type="protein sequence ID" value="CAE0448041.1"/>
    <property type="molecule type" value="Transcribed_RNA"/>
</dbReference>
<protein>
    <submittedName>
        <fullName evidence="3">Uncharacterized protein</fullName>
    </submittedName>
</protein>
<keyword evidence="2" id="KW-1133">Transmembrane helix</keyword>
<accession>A0A7S3V2P7</accession>
<keyword evidence="2" id="KW-0812">Transmembrane</keyword>
<feature type="transmembrane region" description="Helical" evidence="2">
    <location>
        <begin position="236"/>
        <end position="254"/>
    </location>
</feature>
<proteinExistence type="predicted"/>